<feature type="domain" description="Mur ligase C-terminal" evidence="19">
    <location>
        <begin position="298"/>
        <end position="415"/>
    </location>
</feature>
<comment type="catalytic activity">
    <reaction evidence="17">
        <text>7,8-dihydropteroate + L-glutamate + ATP = 7,8-dihydrofolate + ADP + phosphate + H(+)</text>
        <dbReference type="Rhea" id="RHEA:23584"/>
        <dbReference type="ChEBI" id="CHEBI:15378"/>
        <dbReference type="ChEBI" id="CHEBI:17839"/>
        <dbReference type="ChEBI" id="CHEBI:29985"/>
        <dbReference type="ChEBI" id="CHEBI:30616"/>
        <dbReference type="ChEBI" id="CHEBI:43474"/>
        <dbReference type="ChEBI" id="CHEBI:57451"/>
        <dbReference type="ChEBI" id="CHEBI:456216"/>
        <dbReference type="EC" id="6.3.2.12"/>
    </reaction>
</comment>
<dbReference type="PIRSF" id="PIRSF001563">
    <property type="entry name" value="Folylpolyglu_synth"/>
    <property type="match status" value="1"/>
</dbReference>
<keyword evidence="10" id="KW-0479">Metal-binding</keyword>
<evidence type="ECO:0000256" key="2">
    <source>
        <dbReference type="ARBA" id="ARBA00004799"/>
    </source>
</evidence>
<comment type="caution">
    <text evidence="21">The sequence shown here is derived from an EMBL/GenBank/DDBJ whole genome shotgun (WGS) entry which is preliminary data.</text>
</comment>
<evidence type="ECO:0000256" key="11">
    <source>
        <dbReference type="ARBA" id="ARBA00022741"/>
    </source>
</evidence>
<evidence type="ECO:0000256" key="10">
    <source>
        <dbReference type="ARBA" id="ARBA00022723"/>
    </source>
</evidence>
<gene>
    <name evidence="21" type="ORF">CUU66_08970</name>
</gene>
<comment type="catalytic activity">
    <reaction evidence="16">
        <text>(6S)-5,6,7,8-tetrahydrofolyl-(gamma-L-Glu)(n) + L-glutamate + ATP = (6S)-5,6,7,8-tetrahydrofolyl-(gamma-L-Glu)(n+1) + ADP + phosphate + H(+)</text>
        <dbReference type="Rhea" id="RHEA:10580"/>
        <dbReference type="Rhea" id="RHEA-COMP:14738"/>
        <dbReference type="Rhea" id="RHEA-COMP:14740"/>
        <dbReference type="ChEBI" id="CHEBI:15378"/>
        <dbReference type="ChEBI" id="CHEBI:29985"/>
        <dbReference type="ChEBI" id="CHEBI:30616"/>
        <dbReference type="ChEBI" id="CHEBI:43474"/>
        <dbReference type="ChEBI" id="CHEBI:141005"/>
        <dbReference type="ChEBI" id="CHEBI:456216"/>
        <dbReference type="EC" id="6.3.2.17"/>
    </reaction>
</comment>
<accession>A0A2N5M796</accession>
<dbReference type="GO" id="GO:0046872">
    <property type="term" value="F:metal ion binding"/>
    <property type="evidence" value="ECO:0007669"/>
    <property type="project" value="UniProtKB-KW"/>
</dbReference>
<keyword evidence="9 18" id="KW-0436">Ligase</keyword>
<dbReference type="Gene3D" id="3.40.1190.10">
    <property type="entry name" value="Mur-like, catalytic domain"/>
    <property type="match status" value="1"/>
</dbReference>
<dbReference type="EMBL" id="PGUY01000027">
    <property type="protein sequence ID" value="PLT30163.1"/>
    <property type="molecule type" value="Genomic_DNA"/>
</dbReference>
<feature type="domain" description="Mur ligase central" evidence="20">
    <location>
        <begin position="47"/>
        <end position="272"/>
    </location>
</feature>
<dbReference type="GO" id="GO:0004326">
    <property type="term" value="F:tetrahydrofolylpolyglutamate synthase activity"/>
    <property type="evidence" value="ECO:0007669"/>
    <property type="project" value="UniProtKB-EC"/>
</dbReference>
<evidence type="ECO:0000256" key="18">
    <source>
        <dbReference type="PIRNR" id="PIRNR001563"/>
    </source>
</evidence>
<dbReference type="PANTHER" id="PTHR11136">
    <property type="entry name" value="FOLYLPOLYGLUTAMATE SYNTHASE-RELATED"/>
    <property type="match status" value="1"/>
</dbReference>
<evidence type="ECO:0000259" key="20">
    <source>
        <dbReference type="Pfam" id="PF08245"/>
    </source>
</evidence>
<dbReference type="InterPro" id="IPR004101">
    <property type="entry name" value="Mur_ligase_C"/>
</dbReference>
<dbReference type="InterPro" id="IPR036565">
    <property type="entry name" value="Mur-like_cat_sf"/>
</dbReference>
<dbReference type="InterPro" id="IPR013221">
    <property type="entry name" value="Mur_ligase_cen"/>
</dbReference>
<evidence type="ECO:0000256" key="13">
    <source>
        <dbReference type="ARBA" id="ARBA00022842"/>
    </source>
</evidence>
<name>A0A2N5M796_9BACI</name>
<comment type="similarity">
    <text evidence="4 18">Belongs to the folylpolyglutamate synthase family.</text>
</comment>
<keyword evidence="13" id="KW-0460">Magnesium</keyword>
<dbReference type="Proteomes" id="UP000234748">
    <property type="component" value="Unassembled WGS sequence"/>
</dbReference>
<evidence type="ECO:0000256" key="17">
    <source>
        <dbReference type="ARBA" id="ARBA00049161"/>
    </source>
</evidence>
<evidence type="ECO:0000256" key="3">
    <source>
        <dbReference type="ARBA" id="ARBA00005150"/>
    </source>
</evidence>
<evidence type="ECO:0000259" key="19">
    <source>
        <dbReference type="Pfam" id="PF02875"/>
    </source>
</evidence>
<dbReference type="InterPro" id="IPR018109">
    <property type="entry name" value="Folylpolyglutamate_synth_CS"/>
</dbReference>
<dbReference type="OrthoDB" id="9809356at2"/>
<dbReference type="GO" id="GO:0046656">
    <property type="term" value="P:folic acid biosynthetic process"/>
    <property type="evidence" value="ECO:0007669"/>
    <property type="project" value="UniProtKB-KW"/>
</dbReference>
<dbReference type="Pfam" id="PF08245">
    <property type="entry name" value="Mur_ligase_M"/>
    <property type="match status" value="1"/>
</dbReference>
<dbReference type="PROSITE" id="PS01012">
    <property type="entry name" value="FOLYLPOLYGLU_SYNT_2"/>
    <property type="match status" value="1"/>
</dbReference>
<evidence type="ECO:0000313" key="21">
    <source>
        <dbReference type="EMBL" id="PLT30163.1"/>
    </source>
</evidence>
<dbReference type="GO" id="GO:0005737">
    <property type="term" value="C:cytoplasm"/>
    <property type="evidence" value="ECO:0007669"/>
    <property type="project" value="TreeGrafter"/>
</dbReference>
<dbReference type="EC" id="6.3.2.12" evidence="6"/>
<comment type="pathway">
    <text evidence="2">Cofactor biosynthesis; tetrahydrofolate biosynthesis; 7,8-dihydrofolate from 2-amino-4-hydroxy-6-hydroxymethyl-7,8-dihydropteridine diphosphate and 4-aminobenzoate: step 2/2.</text>
</comment>
<protein>
    <recommendedName>
        <fullName evidence="8">Dihydrofolate synthase/folylpolyglutamate synthase</fullName>
        <ecNumber evidence="6">6.3.2.12</ecNumber>
        <ecNumber evidence="7">6.3.2.17</ecNumber>
    </recommendedName>
    <alternativeName>
        <fullName evidence="15">Tetrahydrofolylpolyglutamate synthase</fullName>
    </alternativeName>
</protein>
<dbReference type="GO" id="GO:0005524">
    <property type="term" value="F:ATP binding"/>
    <property type="evidence" value="ECO:0007669"/>
    <property type="project" value="UniProtKB-KW"/>
</dbReference>
<dbReference type="NCBIfam" id="TIGR01499">
    <property type="entry name" value="folC"/>
    <property type="match status" value="1"/>
</dbReference>
<sequence>MFKDFSEVQSFFKQKELQLGMDFGLSRMEHILDALNHPEKEFQSVHIAGSNGKGSTLNYLKEILMSAGITAGSFTSPHIERLNERIMINNREISDQEITGLMNRLVPALQDCGEEEHITYFELLTVLSFMYFADEKPDVVLFETGLGGRLDSTNVIHPLLSIITNISLEHTDILGGTLDKIAFEKAGIIKENTPVITGDLAMEAYEVIANKARETHAQMLSLSRDFVMEKVSFLPEKQIFNFKFGKTEWNSLEISMLGEHQIENASLAVAAVELLKEMGFSISETAVRSGLSNAKWKGRIEVISENPFVILDGAHNPDGMTVLVETLGKTFPDKDFTFIMAVLKDKDYQEMLSIVEPLAKELIFTQIEMYRSLSAEELLSHSCHQRKKLFPDWKQAVDSSIDQLDRDQALVITGSLYFIAEARGYLLEKL</sequence>
<proteinExistence type="inferred from homology"/>
<comment type="subunit">
    <text evidence="5">Monomer.</text>
</comment>
<dbReference type="Pfam" id="PF02875">
    <property type="entry name" value="Mur_ligase_C"/>
    <property type="match status" value="1"/>
</dbReference>
<evidence type="ECO:0000256" key="16">
    <source>
        <dbReference type="ARBA" id="ARBA00047493"/>
    </source>
</evidence>
<dbReference type="EC" id="6.3.2.17" evidence="7"/>
<organism evidence="21 22">
    <name type="scientific">Peribacillus deserti</name>
    <dbReference type="NCBI Taxonomy" id="673318"/>
    <lineage>
        <taxon>Bacteria</taxon>
        <taxon>Bacillati</taxon>
        <taxon>Bacillota</taxon>
        <taxon>Bacilli</taxon>
        <taxon>Bacillales</taxon>
        <taxon>Bacillaceae</taxon>
        <taxon>Peribacillus</taxon>
    </lineage>
</organism>
<dbReference type="SUPFAM" id="SSF53623">
    <property type="entry name" value="MurD-like peptide ligases, catalytic domain"/>
    <property type="match status" value="1"/>
</dbReference>
<keyword evidence="14" id="KW-0289">Folate biosynthesis</keyword>
<comment type="pathway">
    <text evidence="3">Cofactor biosynthesis; tetrahydrofolylpolyglutamate biosynthesis.</text>
</comment>
<evidence type="ECO:0000256" key="9">
    <source>
        <dbReference type="ARBA" id="ARBA00022598"/>
    </source>
</evidence>
<dbReference type="AlphaFoldDB" id="A0A2N5M796"/>
<evidence type="ECO:0000256" key="8">
    <source>
        <dbReference type="ARBA" id="ARBA00019357"/>
    </source>
</evidence>
<evidence type="ECO:0000256" key="4">
    <source>
        <dbReference type="ARBA" id="ARBA00008276"/>
    </source>
</evidence>
<dbReference type="GO" id="GO:0008841">
    <property type="term" value="F:dihydrofolate synthase activity"/>
    <property type="evidence" value="ECO:0007669"/>
    <property type="project" value="UniProtKB-EC"/>
</dbReference>
<evidence type="ECO:0000313" key="22">
    <source>
        <dbReference type="Proteomes" id="UP000234748"/>
    </source>
</evidence>
<evidence type="ECO:0000256" key="6">
    <source>
        <dbReference type="ARBA" id="ARBA00013023"/>
    </source>
</evidence>
<evidence type="ECO:0000256" key="14">
    <source>
        <dbReference type="ARBA" id="ARBA00022909"/>
    </source>
</evidence>
<keyword evidence="11 18" id="KW-0547">Nucleotide-binding</keyword>
<dbReference type="PANTHER" id="PTHR11136:SF0">
    <property type="entry name" value="DIHYDROFOLATE SYNTHETASE-RELATED"/>
    <property type="match status" value="1"/>
</dbReference>
<dbReference type="SUPFAM" id="SSF53244">
    <property type="entry name" value="MurD-like peptide ligases, peptide-binding domain"/>
    <property type="match status" value="1"/>
</dbReference>
<keyword evidence="22" id="KW-1185">Reference proteome</keyword>
<evidence type="ECO:0000256" key="7">
    <source>
        <dbReference type="ARBA" id="ARBA00013025"/>
    </source>
</evidence>
<dbReference type="RefSeq" id="WP_101641347.1">
    <property type="nucleotide sequence ID" value="NZ_PGUY01000027.1"/>
</dbReference>
<evidence type="ECO:0000256" key="12">
    <source>
        <dbReference type="ARBA" id="ARBA00022840"/>
    </source>
</evidence>
<evidence type="ECO:0000256" key="1">
    <source>
        <dbReference type="ARBA" id="ARBA00001946"/>
    </source>
</evidence>
<comment type="cofactor">
    <cofactor evidence="1">
        <name>Mg(2+)</name>
        <dbReference type="ChEBI" id="CHEBI:18420"/>
    </cofactor>
</comment>
<dbReference type="InterPro" id="IPR036615">
    <property type="entry name" value="Mur_ligase_C_dom_sf"/>
</dbReference>
<dbReference type="Gene3D" id="3.90.190.20">
    <property type="entry name" value="Mur ligase, C-terminal domain"/>
    <property type="match status" value="1"/>
</dbReference>
<evidence type="ECO:0000256" key="5">
    <source>
        <dbReference type="ARBA" id="ARBA00011245"/>
    </source>
</evidence>
<dbReference type="InterPro" id="IPR001645">
    <property type="entry name" value="Folylpolyglutamate_synth"/>
</dbReference>
<keyword evidence="12 18" id="KW-0067">ATP-binding</keyword>
<dbReference type="FunFam" id="3.40.1190.10:FF:000004">
    <property type="entry name" value="Dihydrofolate synthase/folylpolyglutamate synthase"/>
    <property type="match status" value="1"/>
</dbReference>
<evidence type="ECO:0000256" key="15">
    <source>
        <dbReference type="ARBA" id="ARBA00030592"/>
    </source>
</evidence>
<reference evidence="21 22" key="1">
    <citation type="submission" date="2017-11" db="EMBL/GenBank/DDBJ databases">
        <title>Comparitive Functional Genomics of Dry Heat Resistant strains isolated from the Viking Spacecraft.</title>
        <authorList>
            <person name="Seuylemezian A."/>
            <person name="Cooper K."/>
            <person name="Vaishampayan P."/>
        </authorList>
    </citation>
    <scope>NUCLEOTIDE SEQUENCE [LARGE SCALE GENOMIC DNA]</scope>
    <source>
        <strain evidence="21 22">V1-29</strain>
    </source>
</reference>